<dbReference type="PANTHER" id="PTHR23028:SF53">
    <property type="entry name" value="ACYL_TRANSF_3 DOMAIN-CONTAINING PROTEIN"/>
    <property type="match status" value="1"/>
</dbReference>
<keyword evidence="1" id="KW-0472">Membrane</keyword>
<feature type="transmembrane region" description="Helical" evidence="1">
    <location>
        <begin position="400"/>
        <end position="423"/>
    </location>
</feature>
<evidence type="ECO:0000259" key="2">
    <source>
        <dbReference type="Pfam" id="PF01757"/>
    </source>
</evidence>
<feature type="transmembrane region" description="Helical" evidence="1">
    <location>
        <begin position="304"/>
        <end position="323"/>
    </location>
</feature>
<feature type="transmembrane region" description="Helical" evidence="1">
    <location>
        <begin position="153"/>
        <end position="170"/>
    </location>
</feature>
<feature type="transmembrane region" description="Helical" evidence="1">
    <location>
        <begin position="371"/>
        <end position="388"/>
    </location>
</feature>
<feature type="transmembrane region" description="Helical" evidence="1">
    <location>
        <begin position="115"/>
        <end position="132"/>
    </location>
</feature>
<feature type="transmembrane region" description="Helical" evidence="1">
    <location>
        <begin position="335"/>
        <end position="359"/>
    </location>
</feature>
<name>A0ABX4NL13_9LEPT</name>
<dbReference type="EMBL" id="NPDS01000005">
    <property type="protein sequence ID" value="PJZ56969.1"/>
    <property type="molecule type" value="Genomic_DNA"/>
</dbReference>
<keyword evidence="1" id="KW-1133">Transmembrane helix</keyword>
<sequence length="444" mass="52544">MFNVLYRIDGEFQRSFQVDSDTHNSHQGGALKRINGRSIRITKTQMKTKILDYFFGVFKKDPKEIESLNGLRAFSILIVLFFHLWENNTHRFLENGLVTKTTLESILSMRHFMDLFFLLSGLLIYAGLFRVYEKYSTINIREFYLKRILRIYPAYYTVLIITFLFSLVIYNEMKVKTNPNEVELFVLNRAAEAIANPWSDIFLFSNYNPNRMFEFGWSLSLEQHFYIVLPFLCSFLLFKLPFQKRILVLLAIYIVPIFFRIYHFYNGPIGGIYYATHTRFDALFVGIIAFEIFNQRYFDKWNGLHAFLLFIGSVVLFFIGVQIRKNELLSHTLSYNVYHVVFILLTFSAMIPSSPVYKFFASIVFRPISRLSYTIYLWHGVLAIRFVRKEMGLDSLSWTGFFSIYVIVCLKIFLVCWILYLIIERPFHNMKIKIDKVHPTGDKI</sequence>
<dbReference type="InterPro" id="IPR050879">
    <property type="entry name" value="Acyltransferase_3"/>
</dbReference>
<feature type="transmembrane region" description="Helical" evidence="1">
    <location>
        <begin position="271"/>
        <end position="292"/>
    </location>
</feature>
<feature type="transmembrane region" description="Helical" evidence="1">
    <location>
        <begin position="223"/>
        <end position="240"/>
    </location>
</feature>
<dbReference type="Proteomes" id="UP000231879">
    <property type="component" value="Unassembled WGS sequence"/>
</dbReference>
<keyword evidence="1" id="KW-0812">Transmembrane</keyword>
<feature type="transmembrane region" description="Helical" evidence="1">
    <location>
        <begin position="247"/>
        <end position="265"/>
    </location>
</feature>
<evidence type="ECO:0000313" key="4">
    <source>
        <dbReference type="Proteomes" id="UP000231879"/>
    </source>
</evidence>
<feature type="transmembrane region" description="Helical" evidence="1">
    <location>
        <begin position="68"/>
        <end position="85"/>
    </location>
</feature>
<organism evidence="3 4">
    <name type="scientific">Leptospira barantonii</name>
    <dbReference type="NCBI Taxonomy" id="2023184"/>
    <lineage>
        <taxon>Bacteria</taxon>
        <taxon>Pseudomonadati</taxon>
        <taxon>Spirochaetota</taxon>
        <taxon>Spirochaetia</taxon>
        <taxon>Leptospirales</taxon>
        <taxon>Leptospiraceae</taxon>
        <taxon>Leptospira</taxon>
    </lineage>
</organism>
<accession>A0ABX4NL13</accession>
<protein>
    <recommendedName>
        <fullName evidence="2">Acyltransferase 3 domain-containing protein</fullName>
    </recommendedName>
</protein>
<dbReference type="InterPro" id="IPR002656">
    <property type="entry name" value="Acyl_transf_3_dom"/>
</dbReference>
<comment type="caution">
    <text evidence="3">The sequence shown here is derived from an EMBL/GenBank/DDBJ whole genome shotgun (WGS) entry which is preliminary data.</text>
</comment>
<evidence type="ECO:0000313" key="3">
    <source>
        <dbReference type="EMBL" id="PJZ56969.1"/>
    </source>
</evidence>
<keyword evidence="4" id="KW-1185">Reference proteome</keyword>
<feature type="domain" description="Acyltransferase 3" evidence="2">
    <location>
        <begin position="66"/>
        <end position="420"/>
    </location>
</feature>
<dbReference type="Pfam" id="PF01757">
    <property type="entry name" value="Acyl_transf_3"/>
    <property type="match status" value="1"/>
</dbReference>
<evidence type="ECO:0000256" key="1">
    <source>
        <dbReference type="SAM" id="Phobius"/>
    </source>
</evidence>
<gene>
    <name evidence="3" type="ORF">CH367_12845</name>
</gene>
<reference evidence="3 4" key="1">
    <citation type="submission" date="2017-07" db="EMBL/GenBank/DDBJ databases">
        <title>Leptospira spp. isolated from tropical soils.</title>
        <authorList>
            <person name="Thibeaux R."/>
            <person name="Iraola G."/>
            <person name="Ferres I."/>
            <person name="Bierque E."/>
            <person name="Girault D."/>
            <person name="Soupe-Gilbert M.-E."/>
            <person name="Picardeau M."/>
            <person name="Goarant C."/>
        </authorList>
    </citation>
    <scope>NUCLEOTIDE SEQUENCE [LARGE SCALE GENOMIC DNA]</scope>
    <source>
        <strain evidence="3 4">FH4-C-A1</strain>
    </source>
</reference>
<proteinExistence type="predicted"/>
<dbReference type="PANTHER" id="PTHR23028">
    <property type="entry name" value="ACETYLTRANSFERASE"/>
    <property type="match status" value="1"/>
</dbReference>